<dbReference type="Proteomes" id="UP000077315">
    <property type="component" value="Unassembled WGS sequence"/>
</dbReference>
<name>A0A167K307_PHYB8</name>
<dbReference type="GeneID" id="28993654"/>
<dbReference type="InterPro" id="IPR014790">
    <property type="entry name" value="MutL_C"/>
</dbReference>
<dbReference type="InParanoid" id="A0A167K307"/>
<dbReference type="Gene3D" id="3.30.1370.100">
    <property type="entry name" value="MutL, C-terminal domain, regulatory subdomain"/>
    <property type="match status" value="1"/>
</dbReference>
<proteinExistence type="inferred from homology"/>
<dbReference type="Pfam" id="PF08676">
    <property type="entry name" value="MutL_C"/>
    <property type="match status" value="1"/>
</dbReference>
<feature type="domain" description="MutL C-terminal dimerisation" evidence="3">
    <location>
        <begin position="522"/>
        <end position="706"/>
    </location>
</feature>
<dbReference type="InterPro" id="IPR042121">
    <property type="entry name" value="MutL_C_regsub"/>
</dbReference>
<dbReference type="GO" id="GO:0006298">
    <property type="term" value="P:mismatch repair"/>
    <property type="evidence" value="ECO:0007669"/>
    <property type="project" value="InterPro"/>
</dbReference>
<dbReference type="Gene3D" id="3.30.1540.20">
    <property type="entry name" value="MutL, C-terminal domain, dimerisation subdomain"/>
    <property type="match status" value="1"/>
</dbReference>
<dbReference type="GO" id="GO:0016887">
    <property type="term" value="F:ATP hydrolysis activity"/>
    <property type="evidence" value="ECO:0007669"/>
    <property type="project" value="InterPro"/>
</dbReference>
<dbReference type="FunCoup" id="A0A167K307">
    <property type="interactions" value="414"/>
</dbReference>
<dbReference type="EMBL" id="KV441025">
    <property type="protein sequence ID" value="OAD67169.1"/>
    <property type="molecule type" value="Genomic_DNA"/>
</dbReference>
<dbReference type="GO" id="GO:0140664">
    <property type="term" value="F:ATP-dependent DNA damage sensor activity"/>
    <property type="evidence" value="ECO:0007669"/>
    <property type="project" value="InterPro"/>
</dbReference>
<accession>A0A167K307</accession>
<dbReference type="OrthoDB" id="429932at2759"/>
<comment type="similarity">
    <text evidence="1">Belongs to the DNA mismatch repair MutL/HexB family.</text>
</comment>
<dbReference type="InterPro" id="IPR042120">
    <property type="entry name" value="MutL_C_dimsub"/>
</dbReference>
<dbReference type="Pfam" id="PF02518">
    <property type="entry name" value="HATPase_c"/>
    <property type="match status" value="1"/>
</dbReference>
<evidence type="ECO:0000259" key="3">
    <source>
        <dbReference type="SMART" id="SM00853"/>
    </source>
</evidence>
<dbReference type="VEuPathDB" id="FungiDB:PHYBLDRAFT_151777"/>
<dbReference type="RefSeq" id="XP_018285209.1">
    <property type="nucleotide sequence ID" value="XM_018432748.1"/>
</dbReference>
<dbReference type="InterPro" id="IPR003594">
    <property type="entry name" value="HATPase_dom"/>
</dbReference>
<evidence type="ECO:0000256" key="2">
    <source>
        <dbReference type="ARBA" id="ARBA00022763"/>
    </source>
</evidence>
<dbReference type="InterPro" id="IPR036890">
    <property type="entry name" value="HATPase_C_sf"/>
</dbReference>
<evidence type="ECO:0000313" key="5">
    <source>
        <dbReference type="Proteomes" id="UP000077315"/>
    </source>
</evidence>
<gene>
    <name evidence="4" type="ORF">PHYBLDRAFT_151777</name>
</gene>
<reference evidence="5" key="1">
    <citation type="submission" date="2015-06" db="EMBL/GenBank/DDBJ databases">
        <title>Expansion of signal transduction pathways in fungi by whole-genome duplication.</title>
        <authorList>
            <consortium name="DOE Joint Genome Institute"/>
            <person name="Corrochano L.M."/>
            <person name="Kuo A."/>
            <person name="Marcet-Houben M."/>
            <person name="Polaino S."/>
            <person name="Salamov A."/>
            <person name="Villalobos J.M."/>
            <person name="Alvarez M.I."/>
            <person name="Avalos J."/>
            <person name="Benito E.P."/>
            <person name="Benoit I."/>
            <person name="Burger G."/>
            <person name="Camino L.P."/>
            <person name="Canovas D."/>
            <person name="Cerda-Olmedo E."/>
            <person name="Cheng J.-F."/>
            <person name="Dominguez A."/>
            <person name="Elias M."/>
            <person name="Eslava A.P."/>
            <person name="Glaser F."/>
            <person name="Grimwood J."/>
            <person name="Gutierrez G."/>
            <person name="Heitman J."/>
            <person name="Henrissat B."/>
            <person name="Iturriaga E.A."/>
            <person name="Lang B.F."/>
            <person name="Lavin J.L."/>
            <person name="Lee S."/>
            <person name="Li W."/>
            <person name="Lindquist E."/>
            <person name="Lopez-Garcia S."/>
            <person name="Luque E.M."/>
            <person name="Marcos A.T."/>
            <person name="Martin J."/>
            <person name="McCluskey K."/>
            <person name="Medina H.R."/>
            <person name="Miralles-Duran A."/>
            <person name="Miyazaki A."/>
            <person name="Munoz-Torres E."/>
            <person name="Oguiza J.A."/>
            <person name="Ohm R."/>
            <person name="Olmedo M."/>
            <person name="Orejas M."/>
            <person name="Ortiz-Castellanos L."/>
            <person name="Pisabarro A.G."/>
            <person name="Rodriguez-Romero J."/>
            <person name="Ruiz-Herrera J."/>
            <person name="Ruiz-Vazquez R."/>
            <person name="Sanz C."/>
            <person name="Schackwitz W."/>
            <person name="Schmutz J."/>
            <person name="Shahriari M."/>
            <person name="Shelest E."/>
            <person name="Silva-Franco F."/>
            <person name="Soanes D."/>
            <person name="Syed K."/>
            <person name="Tagua V.G."/>
            <person name="Talbot N.J."/>
            <person name="Thon M."/>
            <person name="De vries R.P."/>
            <person name="Wiebenga A."/>
            <person name="Yadav J.S."/>
            <person name="Braun E.L."/>
            <person name="Baker S."/>
            <person name="Garre V."/>
            <person name="Horwitz B."/>
            <person name="Torres-Martinez S."/>
            <person name="Idnurm A."/>
            <person name="Herrera-Estrella A."/>
            <person name="Gabaldon T."/>
            <person name="Grigoriev I.V."/>
        </authorList>
    </citation>
    <scope>NUCLEOTIDE SEQUENCE [LARGE SCALE GENOMIC DNA]</scope>
    <source>
        <strain evidence="5">NRRL 1555(-)</strain>
    </source>
</reference>
<organism evidence="4 5">
    <name type="scientific">Phycomyces blakesleeanus (strain ATCC 8743b / DSM 1359 / FGSC 10004 / NBRC 33097 / NRRL 1555)</name>
    <dbReference type="NCBI Taxonomy" id="763407"/>
    <lineage>
        <taxon>Eukaryota</taxon>
        <taxon>Fungi</taxon>
        <taxon>Fungi incertae sedis</taxon>
        <taxon>Mucoromycota</taxon>
        <taxon>Mucoromycotina</taxon>
        <taxon>Mucoromycetes</taxon>
        <taxon>Mucorales</taxon>
        <taxon>Phycomycetaceae</taxon>
        <taxon>Phycomyces</taxon>
    </lineage>
</organism>
<dbReference type="Gene3D" id="3.30.230.10">
    <property type="match status" value="1"/>
</dbReference>
<evidence type="ECO:0000313" key="4">
    <source>
        <dbReference type="EMBL" id="OAD67169.1"/>
    </source>
</evidence>
<dbReference type="SUPFAM" id="SSF118116">
    <property type="entry name" value="DNA mismatch repair protein MutL"/>
    <property type="match status" value="2"/>
</dbReference>
<dbReference type="SUPFAM" id="SSF55874">
    <property type="entry name" value="ATPase domain of HSP90 chaperone/DNA topoisomerase II/histidine kinase"/>
    <property type="match status" value="1"/>
</dbReference>
<keyword evidence="5" id="KW-1185">Reference proteome</keyword>
<keyword evidence="2" id="KW-0227">DNA damage</keyword>
<sequence length="759" mass="87288">MEITSVTLLDDSVISRLRSSIVITSLKQCLIELIYNALDADATAIEVRVDIENFTVQVTDNGIGIHPESMTQVAKRHSTSKCHSISDLNNIKTFGFRGEGINTTDYFQTRLPQNIYDHLEGKSHLNKIDGVLVEHSLANRQYRQQGTKVVVRNLFYKHPVRQKQQLTESQYSTEYRLEQIKRAISIISLVFPAVSFSVFNMARDTEIMRTKKCSSSIGVFRQLFGHALAQNFGDDSKVLNLSQILEPFEVHKDDFRLHGYISTRGFPNKSLRVLNIFLADINRHWVPHNDLYKTVEDILLKYNWDYKSVKPDSLYTNRRARTGQKYPIFLIQIDHPSLAHDINLYSNTLNEQEPHGRAQQLLREFVYAFIKSHDMFNTLNPKGSGSQKIKNKQFPWERNSVYQRHSPHLISTRKTPPKPRPNLSPALADSSGFVTWKDPGSGTVYYIDKRTGRSYDILPSSLNLLDETKFNQNSINRTYLRIQPPQTLEESTKKSSFTTEWIESINHVPHKISKEDLQKATVIGQVDCKYILLGIKKPALSLLFVDQHAADERIKLERMLTEIEGPLETIDLNPPIKVDIHPSLSKLIIQYRAFLERWGIYLDIPPLTENLLLRGSKYFATPETSSHFNHTNPSEPCLYVYRLPRLIADRCCTFPNTLTQLINDYLVWLQDYKGDDVNDKRTCPRGMIEIFKSKACRGAIMFNDILSLEQCQSIIKSLSDCNYPFQCAHGRPSVAPILSAYSPPKKQRRSIHWDSLKLK</sequence>
<dbReference type="AlphaFoldDB" id="A0A167K307"/>
<evidence type="ECO:0000256" key="1">
    <source>
        <dbReference type="ARBA" id="ARBA00006082"/>
    </source>
</evidence>
<dbReference type="GO" id="GO:0032300">
    <property type="term" value="C:mismatch repair complex"/>
    <property type="evidence" value="ECO:0007669"/>
    <property type="project" value="InterPro"/>
</dbReference>
<dbReference type="PANTHER" id="PTHR10073">
    <property type="entry name" value="DNA MISMATCH REPAIR PROTEIN MLH, PMS, MUTL"/>
    <property type="match status" value="1"/>
</dbReference>
<dbReference type="InterPro" id="IPR038973">
    <property type="entry name" value="MutL/Mlh/Pms-like"/>
</dbReference>
<dbReference type="InterPro" id="IPR014721">
    <property type="entry name" value="Ribsml_uS5_D2-typ_fold_subgr"/>
</dbReference>
<dbReference type="PANTHER" id="PTHR10073:SF47">
    <property type="entry name" value="DNA MISMATCH REPAIR PROTEIN MLH3"/>
    <property type="match status" value="1"/>
</dbReference>
<dbReference type="SMART" id="SM00853">
    <property type="entry name" value="MutL_C"/>
    <property type="match status" value="1"/>
</dbReference>
<protein>
    <recommendedName>
        <fullName evidence="3">MutL C-terminal dimerisation domain-containing protein</fullName>
    </recommendedName>
</protein>
<dbReference type="GO" id="GO:0005524">
    <property type="term" value="F:ATP binding"/>
    <property type="evidence" value="ECO:0007669"/>
    <property type="project" value="InterPro"/>
</dbReference>
<dbReference type="InterPro" id="IPR037198">
    <property type="entry name" value="MutL_C_sf"/>
</dbReference>
<dbReference type="Gene3D" id="3.30.565.10">
    <property type="entry name" value="Histidine kinase-like ATPase, C-terminal domain"/>
    <property type="match status" value="1"/>
</dbReference>
<dbReference type="STRING" id="763407.A0A167K307"/>